<dbReference type="EMBL" id="FOIM01000011">
    <property type="protein sequence ID" value="SET68890.1"/>
    <property type="molecule type" value="Genomic_DNA"/>
</dbReference>
<proteinExistence type="predicted"/>
<protein>
    <submittedName>
        <fullName evidence="3">PTS system, galactitol-specific IIB component</fullName>
    </submittedName>
</protein>
<organism evidence="3 4">
    <name type="scientific">Enterocloster lavalensis</name>
    <dbReference type="NCBI Taxonomy" id="460384"/>
    <lineage>
        <taxon>Bacteria</taxon>
        <taxon>Bacillati</taxon>
        <taxon>Bacillota</taxon>
        <taxon>Clostridia</taxon>
        <taxon>Lachnospirales</taxon>
        <taxon>Lachnospiraceae</taxon>
        <taxon>Enterocloster</taxon>
    </lineage>
</organism>
<dbReference type="AlphaFoldDB" id="A0A1I0GDF9"/>
<dbReference type="InterPro" id="IPR003501">
    <property type="entry name" value="PTS_EIIB_2/3"/>
</dbReference>
<evidence type="ECO:0000256" key="1">
    <source>
        <dbReference type="ARBA" id="ARBA00022679"/>
    </source>
</evidence>
<keyword evidence="1" id="KW-0808">Transferase</keyword>
<dbReference type="GO" id="GO:0008982">
    <property type="term" value="F:protein-N(PI)-phosphohistidine-sugar phosphotransferase activity"/>
    <property type="evidence" value="ECO:0007669"/>
    <property type="project" value="InterPro"/>
</dbReference>
<dbReference type="Proteomes" id="UP000198508">
    <property type="component" value="Unassembled WGS sequence"/>
</dbReference>
<dbReference type="STRING" id="460384.SAMN05216313_111100"/>
<feature type="domain" description="Phosphotransferase system EIIB component type 2/3" evidence="2">
    <location>
        <begin position="3"/>
        <end position="88"/>
    </location>
</feature>
<evidence type="ECO:0000313" key="3">
    <source>
        <dbReference type="EMBL" id="SET68890.1"/>
    </source>
</evidence>
<dbReference type="RefSeq" id="WP_024736342.1">
    <property type="nucleotide sequence ID" value="NZ_CABJCG010000023.1"/>
</dbReference>
<name>A0A1I0GDF9_9FIRM</name>
<dbReference type="SUPFAM" id="SSF52794">
    <property type="entry name" value="PTS system IIB component-like"/>
    <property type="match status" value="1"/>
</dbReference>
<keyword evidence="4" id="KW-1185">Reference proteome</keyword>
<evidence type="ECO:0000259" key="2">
    <source>
        <dbReference type="Pfam" id="PF02302"/>
    </source>
</evidence>
<gene>
    <name evidence="3" type="ORF">SAMN05216313_111100</name>
</gene>
<dbReference type="Pfam" id="PF02302">
    <property type="entry name" value="PTS_IIB"/>
    <property type="match status" value="1"/>
</dbReference>
<dbReference type="GO" id="GO:0009401">
    <property type="term" value="P:phosphoenolpyruvate-dependent sugar phosphotransferase system"/>
    <property type="evidence" value="ECO:0007669"/>
    <property type="project" value="InterPro"/>
</dbReference>
<dbReference type="Gene3D" id="3.40.50.2300">
    <property type="match status" value="1"/>
</dbReference>
<dbReference type="GeneID" id="93276011"/>
<dbReference type="CDD" id="cd05566">
    <property type="entry name" value="PTS_IIB_galactitol"/>
    <property type="match status" value="1"/>
</dbReference>
<dbReference type="InterPro" id="IPR036095">
    <property type="entry name" value="PTS_EIIB-like_sf"/>
</dbReference>
<sequence length="96" mass="10288">MKKILVCCGSSMITSTLALNKIKNFMAQEHIDVQFVQCKFSEVPARVAAEHPDVIVPTGMLNESAAGGVPIVKGTCFITGIGADQALRQIKEVLTK</sequence>
<reference evidence="4" key="1">
    <citation type="submission" date="2016-10" db="EMBL/GenBank/DDBJ databases">
        <authorList>
            <person name="Varghese N."/>
            <person name="Submissions S."/>
        </authorList>
    </citation>
    <scope>NUCLEOTIDE SEQUENCE [LARGE SCALE GENOMIC DNA]</scope>
    <source>
        <strain evidence="4">NLAE-zl-G277</strain>
    </source>
</reference>
<accession>A0A1I0GDF9</accession>
<evidence type="ECO:0000313" key="4">
    <source>
        <dbReference type="Proteomes" id="UP000198508"/>
    </source>
</evidence>